<protein>
    <submittedName>
        <fullName evidence="1">Uncharacterized protein</fullName>
    </submittedName>
</protein>
<name>A0A4Y1RSN3_PRUDU</name>
<sequence length="94" mass="10469">MSSQEDVFFLKETTVMARMYEISMVPSTSSSLLADGQWAPMCTNHHHLTGIHLGPIPTYFTSDVTTQGQTCKLTLPLQGYVSCRIMVIFSSVEH</sequence>
<dbReference type="AlphaFoldDB" id="A0A4Y1RSN3"/>
<reference evidence="1" key="1">
    <citation type="journal article" date="2019" name="Science">
        <title>Mutation of a bHLH transcription factor allowed almond domestication.</title>
        <authorList>
            <person name="Sanchez-Perez R."/>
            <person name="Pavan S."/>
            <person name="Mazzeo R."/>
            <person name="Moldovan C."/>
            <person name="Aiese Cigliano R."/>
            <person name="Del Cueto J."/>
            <person name="Ricciardi F."/>
            <person name="Lotti C."/>
            <person name="Ricciardi L."/>
            <person name="Dicenta F."/>
            <person name="Lopez-Marques R.L."/>
            <person name="Lindberg Moller B."/>
        </authorList>
    </citation>
    <scope>NUCLEOTIDE SEQUENCE</scope>
</reference>
<gene>
    <name evidence="1" type="ORF">Prudu_018566</name>
</gene>
<organism evidence="1">
    <name type="scientific">Prunus dulcis</name>
    <name type="common">Almond</name>
    <name type="synonym">Amygdalus dulcis</name>
    <dbReference type="NCBI Taxonomy" id="3755"/>
    <lineage>
        <taxon>Eukaryota</taxon>
        <taxon>Viridiplantae</taxon>
        <taxon>Streptophyta</taxon>
        <taxon>Embryophyta</taxon>
        <taxon>Tracheophyta</taxon>
        <taxon>Spermatophyta</taxon>
        <taxon>Magnoliopsida</taxon>
        <taxon>eudicotyledons</taxon>
        <taxon>Gunneridae</taxon>
        <taxon>Pentapetalae</taxon>
        <taxon>rosids</taxon>
        <taxon>fabids</taxon>
        <taxon>Rosales</taxon>
        <taxon>Rosaceae</taxon>
        <taxon>Amygdaloideae</taxon>
        <taxon>Amygdaleae</taxon>
        <taxon>Prunus</taxon>
    </lineage>
</organism>
<accession>A0A4Y1RSN3</accession>
<proteinExistence type="predicted"/>
<dbReference type="EMBL" id="AP019302">
    <property type="protein sequence ID" value="BBH06817.1"/>
    <property type="molecule type" value="Genomic_DNA"/>
</dbReference>
<evidence type="ECO:0000313" key="1">
    <source>
        <dbReference type="EMBL" id="BBH06817.1"/>
    </source>
</evidence>